<dbReference type="EMBL" id="PUFL01000049">
    <property type="protein sequence ID" value="TDG91882.1"/>
    <property type="molecule type" value="Genomic_DNA"/>
</dbReference>
<dbReference type="EMBL" id="BDGB01000067">
    <property type="protein sequence ID" value="GAW72355.1"/>
    <property type="molecule type" value="Genomic_DNA"/>
</dbReference>
<evidence type="ECO:0000313" key="3">
    <source>
        <dbReference type="Proteomes" id="UP000214739"/>
    </source>
</evidence>
<name>A0A224VBQ0_9LACO</name>
<sequence>MWQFLWHLQKVPQLSATLPKLLAIIRFKKSAIHFVNQF</sequence>
<comment type="caution">
    <text evidence="1">The sequence shown here is derived from an EMBL/GenBank/DDBJ whole genome shotgun (WGS) entry which is preliminary data.</text>
</comment>
<keyword evidence="4" id="KW-1185">Reference proteome</keyword>
<gene>
    <name evidence="2" type="ORF">C5L28_002155</name>
    <name evidence="1" type="ORF">LPKJCM_01469</name>
</gene>
<protein>
    <submittedName>
        <fullName evidence="1">Uncharacterized protein</fullName>
    </submittedName>
</protein>
<evidence type="ECO:0000313" key="1">
    <source>
        <dbReference type="EMBL" id="GAW72355.1"/>
    </source>
</evidence>
<organism evidence="1 3">
    <name type="scientific">Lentilactobacillus parakefiri</name>
    <dbReference type="NCBI Taxonomy" id="152332"/>
    <lineage>
        <taxon>Bacteria</taxon>
        <taxon>Bacillati</taxon>
        <taxon>Bacillota</taxon>
        <taxon>Bacilli</taxon>
        <taxon>Lactobacillales</taxon>
        <taxon>Lactobacillaceae</taxon>
        <taxon>Lentilactobacillus</taxon>
    </lineage>
</organism>
<proteinExistence type="predicted"/>
<dbReference type="AlphaFoldDB" id="A0A224VBQ0"/>
<accession>A0A224VBQ0</accession>
<reference evidence="2 4" key="2">
    <citation type="journal article" date="2019" name="Appl. Microbiol. Biotechnol.">
        <title>Uncovering carbohydrate metabolism through a genotype-phenotype association study of 56 lactic acid bacteria genomes.</title>
        <authorList>
            <person name="Buron-Moles G."/>
            <person name="Chailyan A."/>
            <person name="Dolejs I."/>
            <person name="Forster J."/>
            <person name="Miks M.H."/>
        </authorList>
    </citation>
    <scope>NUCLEOTIDE SEQUENCE [LARGE SCALE GENOMIC DNA]</scope>
    <source>
        <strain evidence="2 4">DSM 10551</strain>
    </source>
</reference>
<evidence type="ECO:0000313" key="2">
    <source>
        <dbReference type="EMBL" id="TDG91882.1"/>
    </source>
</evidence>
<reference evidence="1 3" key="1">
    <citation type="journal article" date="2017" name="Biosci Microbiota Food Health">
        <title>Genomic characterization reconfirms the taxonomic status of Lactobacillus parakefiri.</title>
        <authorList>
            <person name="Tanizawa Y."/>
            <person name="Kobayashi H."/>
            <person name="Kaminuma E."/>
            <person name="Sakamoto M."/>
            <person name="Ohkuma M."/>
            <person name="Nakamura Y."/>
            <person name="Arita M."/>
            <person name="Tohno M."/>
        </authorList>
    </citation>
    <scope>NUCLEOTIDE SEQUENCE [LARGE SCALE GENOMIC DNA]</scope>
    <source>
        <strain evidence="1 3">JCM 8573</strain>
    </source>
</reference>
<evidence type="ECO:0000313" key="4">
    <source>
        <dbReference type="Proteomes" id="UP000294668"/>
    </source>
</evidence>
<dbReference type="Proteomes" id="UP000214739">
    <property type="component" value="Unassembled WGS sequence"/>
</dbReference>
<dbReference type="Proteomes" id="UP000294668">
    <property type="component" value="Unassembled WGS sequence"/>
</dbReference>
<reference evidence="2" key="3">
    <citation type="submission" date="2019-02" db="EMBL/GenBank/DDBJ databases">
        <authorList>
            <person name="Buron G."/>
            <person name="Chaylann A."/>
            <person name="Dolejs I."/>
            <person name="Forster J."/>
            <person name="Miks M.H."/>
        </authorList>
    </citation>
    <scope>NUCLEOTIDE SEQUENCE</scope>
    <source>
        <strain evidence="2">DSM 10551</strain>
    </source>
</reference>